<keyword evidence="2" id="KW-1185">Reference proteome</keyword>
<dbReference type="RefSeq" id="WP_122979153.1">
    <property type="nucleotide sequence ID" value="NZ_BOMX01000099.1"/>
</dbReference>
<evidence type="ECO:0000313" key="2">
    <source>
        <dbReference type="Proteomes" id="UP000320239"/>
    </source>
</evidence>
<dbReference type="EMBL" id="VIWY01000005">
    <property type="protein sequence ID" value="TWG12215.1"/>
    <property type="molecule type" value="Genomic_DNA"/>
</dbReference>
<dbReference type="PANTHER" id="PTHR36832:SF2">
    <property type="entry name" value="INTEGRAL MEMBRANE PROTEIN"/>
    <property type="match status" value="1"/>
</dbReference>
<reference evidence="1 2" key="1">
    <citation type="submission" date="2019-06" db="EMBL/GenBank/DDBJ databases">
        <title>Sequencing the genomes of 1000 actinobacteria strains.</title>
        <authorList>
            <person name="Klenk H.-P."/>
        </authorList>
    </citation>
    <scope>NUCLEOTIDE SEQUENCE [LARGE SCALE GENOMIC DNA]</scope>
    <source>
        <strain evidence="1 2">DSM 43866</strain>
    </source>
</reference>
<dbReference type="Pfam" id="PF06182">
    <property type="entry name" value="ABC2_membrane_6"/>
    <property type="match status" value="1"/>
</dbReference>
<protein>
    <submittedName>
        <fullName evidence="1">ABC-2 type transport system permease protein</fullName>
    </submittedName>
</protein>
<proteinExistence type="predicted"/>
<sequence>MRPALRAYRAYLRAAVAMRLQYRATLLASAGVTLLWILLVTRVWAAAYQDRETVAGLSLRSTVVYLTLASLQAVVLNSPLPWIVAGRVRSGEVVFDVSRPLGYPGQMLALQAGQSLTQTTVMVLVTPLAGLLGGLSAPAGLAAGLLYPVALLLGWTLNALLSLLVALAAFWTVENLGISVLYRFVAAFLAGASVPLSFFPGPLRVLAEALPFRFVVHEPAAIYIGQIHGTAVLRGFALALAWIVLLAGLAAVVWRRAYRRIVVHGG</sequence>
<gene>
    <name evidence="1" type="ORF">FHX34_10582</name>
</gene>
<organism evidence="1 2">
    <name type="scientific">Actinoplanes teichomyceticus</name>
    <dbReference type="NCBI Taxonomy" id="1867"/>
    <lineage>
        <taxon>Bacteria</taxon>
        <taxon>Bacillati</taxon>
        <taxon>Actinomycetota</taxon>
        <taxon>Actinomycetes</taxon>
        <taxon>Micromonosporales</taxon>
        <taxon>Micromonosporaceae</taxon>
        <taxon>Actinoplanes</taxon>
    </lineage>
</organism>
<evidence type="ECO:0000313" key="1">
    <source>
        <dbReference type="EMBL" id="TWG12215.1"/>
    </source>
</evidence>
<name>A0A561VKQ6_ACTTI</name>
<dbReference type="PANTHER" id="PTHR36832">
    <property type="entry name" value="SLR1174 PROTEIN-RELATED"/>
    <property type="match status" value="1"/>
</dbReference>
<comment type="caution">
    <text evidence="1">The sequence shown here is derived from an EMBL/GenBank/DDBJ whole genome shotgun (WGS) entry which is preliminary data.</text>
</comment>
<dbReference type="Proteomes" id="UP000320239">
    <property type="component" value="Unassembled WGS sequence"/>
</dbReference>
<dbReference type="AlphaFoldDB" id="A0A561VKQ6"/>
<dbReference type="InterPro" id="IPR010390">
    <property type="entry name" value="ABC-2_transporter-like"/>
</dbReference>
<accession>A0A561VKQ6</accession>
<dbReference type="OrthoDB" id="62003at2"/>